<dbReference type="Pfam" id="PF00266">
    <property type="entry name" value="Aminotran_5"/>
    <property type="match status" value="1"/>
</dbReference>
<reference evidence="2 3" key="1">
    <citation type="submission" date="2018-10" db="EMBL/GenBank/DDBJ databases">
        <title>Phylogenomics of Brevibacillus.</title>
        <authorList>
            <person name="Dunlap C."/>
        </authorList>
    </citation>
    <scope>NUCLEOTIDE SEQUENCE [LARGE SCALE GENOMIC DNA]</scope>
    <source>
        <strain evidence="2 3">NRRL NRS 1219</strain>
    </source>
</reference>
<accession>A0A3M8B6H6</accession>
<dbReference type="AlphaFoldDB" id="A0A3M8B6H6"/>
<dbReference type="InterPro" id="IPR015421">
    <property type="entry name" value="PyrdxlP-dep_Trfase_major"/>
</dbReference>
<dbReference type="GO" id="GO:0008483">
    <property type="term" value="F:transaminase activity"/>
    <property type="evidence" value="ECO:0007669"/>
    <property type="project" value="UniProtKB-KW"/>
</dbReference>
<sequence length="149" mass="16290">METGTQNHEGIAGIAPAIDFIASLGTGSNRRERLVSAFANLEQYENRLAELMRNELRQIAGVTLYQAAAGVAKTPTVAFRLDKLAPEEACLQMAEQHSVFIASGDFYASRLAELAGIAHSGGWIRAGIAPYNTEEEIWRLIKGVQQLMR</sequence>
<dbReference type="PANTHER" id="PTHR43586:SF21">
    <property type="entry name" value="PYRIDOXAL PHOSPHATE (PLP)-DEPENDENT ASPARTATE AMINOTRANSFERASE SUPERFAMILY"/>
    <property type="match status" value="1"/>
</dbReference>
<evidence type="ECO:0000313" key="3">
    <source>
        <dbReference type="Proteomes" id="UP000276178"/>
    </source>
</evidence>
<dbReference type="InterPro" id="IPR015424">
    <property type="entry name" value="PyrdxlP-dep_Trfase"/>
</dbReference>
<evidence type="ECO:0000313" key="2">
    <source>
        <dbReference type="EMBL" id="RNB58883.1"/>
    </source>
</evidence>
<evidence type="ECO:0000259" key="1">
    <source>
        <dbReference type="Pfam" id="PF00266"/>
    </source>
</evidence>
<name>A0A3M8B6H6_9BACL</name>
<dbReference type="Gene3D" id="3.40.640.10">
    <property type="entry name" value="Type I PLP-dependent aspartate aminotransferase-like (Major domain)"/>
    <property type="match status" value="1"/>
</dbReference>
<dbReference type="InterPro" id="IPR015422">
    <property type="entry name" value="PyrdxlP-dep_Trfase_small"/>
</dbReference>
<dbReference type="InterPro" id="IPR000192">
    <property type="entry name" value="Aminotrans_V_dom"/>
</dbReference>
<proteinExistence type="predicted"/>
<keyword evidence="2" id="KW-0808">Transferase</keyword>
<comment type="caution">
    <text evidence="2">The sequence shown here is derived from an EMBL/GenBank/DDBJ whole genome shotgun (WGS) entry which is preliminary data.</text>
</comment>
<organism evidence="2 3">
    <name type="scientific">Brevibacillus agri</name>
    <dbReference type="NCBI Taxonomy" id="51101"/>
    <lineage>
        <taxon>Bacteria</taxon>
        <taxon>Bacillati</taxon>
        <taxon>Bacillota</taxon>
        <taxon>Bacilli</taxon>
        <taxon>Bacillales</taxon>
        <taxon>Paenibacillaceae</taxon>
        <taxon>Brevibacillus</taxon>
    </lineage>
</organism>
<dbReference type="EMBL" id="RHHN01000016">
    <property type="protein sequence ID" value="RNB58883.1"/>
    <property type="molecule type" value="Genomic_DNA"/>
</dbReference>
<dbReference type="PANTHER" id="PTHR43586">
    <property type="entry name" value="CYSTEINE DESULFURASE"/>
    <property type="match status" value="1"/>
</dbReference>
<dbReference type="Proteomes" id="UP000276178">
    <property type="component" value="Unassembled WGS sequence"/>
</dbReference>
<gene>
    <name evidence="2" type="ORF">EB820_05075</name>
</gene>
<feature type="domain" description="Aminotransferase class V" evidence="1">
    <location>
        <begin position="2"/>
        <end position="140"/>
    </location>
</feature>
<dbReference type="SUPFAM" id="SSF53383">
    <property type="entry name" value="PLP-dependent transferases"/>
    <property type="match status" value="1"/>
</dbReference>
<dbReference type="Gene3D" id="3.90.1150.10">
    <property type="entry name" value="Aspartate Aminotransferase, domain 1"/>
    <property type="match status" value="1"/>
</dbReference>
<protein>
    <submittedName>
        <fullName evidence="2">Aminotransferase class V-fold PLP-dependent enzyme</fullName>
    </submittedName>
</protein>
<keyword evidence="2" id="KW-0032">Aminotransferase</keyword>
<dbReference type="OrthoDB" id="9804366at2"/>